<dbReference type="AlphaFoldDB" id="A0A7M5X2F4"/>
<organism evidence="7 8">
    <name type="scientific">Clytia hemisphaerica</name>
    <dbReference type="NCBI Taxonomy" id="252671"/>
    <lineage>
        <taxon>Eukaryota</taxon>
        <taxon>Metazoa</taxon>
        <taxon>Cnidaria</taxon>
        <taxon>Hydrozoa</taxon>
        <taxon>Hydroidolina</taxon>
        <taxon>Leptothecata</taxon>
        <taxon>Obeliida</taxon>
        <taxon>Clytiidae</taxon>
        <taxon>Clytia</taxon>
    </lineage>
</organism>
<evidence type="ECO:0000256" key="5">
    <source>
        <dbReference type="ARBA" id="ARBA00023136"/>
    </source>
</evidence>
<dbReference type="Pfam" id="PF04505">
    <property type="entry name" value="CD225"/>
    <property type="match status" value="1"/>
</dbReference>
<keyword evidence="5" id="KW-0472">Membrane</keyword>
<sequence>MDNNGGQAPPQDPTAYQYNNPTPQQGYNGQPNTVTAQPTPLYTQIADNQATQDPNMVSQPPQHQTFQQQPSPQPQPQPAPNPQQPYYPPQQQPQQQLLGYGYQQPPTPAQPAFISQQPMAHQQQVVSPEGVVLNMPKNGTPLQQQPIGQAGVAVQPPPNHLVCSWLACALCFWPIGLAAVWHSYKVDTAVGQGNYIEAELNSKRAKQFSTAAIIIGIIGIILIV</sequence>
<evidence type="ECO:0000256" key="1">
    <source>
        <dbReference type="ARBA" id="ARBA00004370"/>
    </source>
</evidence>
<keyword evidence="8" id="KW-1185">Reference proteome</keyword>
<evidence type="ECO:0000256" key="6">
    <source>
        <dbReference type="SAM" id="MobiDB-lite"/>
    </source>
</evidence>
<feature type="compositionally biased region" description="Pro residues" evidence="6">
    <location>
        <begin position="71"/>
        <end position="91"/>
    </location>
</feature>
<dbReference type="Proteomes" id="UP000594262">
    <property type="component" value="Unplaced"/>
</dbReference>
<dbReference type="PANTHER" id="PTHR14948">
    <property type="entry name" value="NG5"/>
    <property type="match status" value="1"/>
</dbReference>
<comment type="similarity">
    <text evidence="2">Belongs to the CD225/Dispanin family.</text>
</comment>
<keyword evidence="3" id="KW-0812">Transmembrane</keyword>
<dbReference type="GO" id="GO:0016020">
    <property type="term" value="C:membrane"/>
    <property type="evidence" value="ECO:0007669"/>
    <property type="project" value="UniProtKB-SubCell"/>
</dbReference>
<name>A0A7M5X2F4_9CNID</name>
<evidence type="ECO:0000313" key="7">
    <source>
        <dbReference type="EnsemblMetazoa" id="CLYHEMP016715.1"/>
    </source>
</evidence>
<protein>
    <submittedName>
        <fullName evidence="7">Uncharacterized protein</fullName>
    </submittedName>
</protein>
<accession>A0A7M5X2F4</accession>
<evidence type="ECO:0000256" key="2">
    <source>
        <dbReference type="ARBA" id="ARBA00006843"/>
    </source>
</evidence>
<feature type="region of interest" description="Disordered" evidence="6">
    <location>
        <begin position="1"/>
        <end position="94"/>
    </location>
</feature>
<evidence type="ECO:0000313" key="8">
    <source>
        <dbReference type="Proteomes" id="UP000594262"/>
    </source>
</evidence>
<proteinExistence type="inferred from homology"/>
<dbReference type="EnsemblMetazoa" id="CLYHEMT016715.1">
    <property type="protein sequence ID" value="CLYHEMP016715.1"/>
    <property type="gene ID" value="CLYHEMG016715"/>
</dbReference>
<feature type="compositionally biased region" description="Low complexity" evidence="6">
    <location>
        <begin position="59"/>
        <end position="70"/>
    </location>
</feature>
<reference evidence="7" key="1">
    <citation type="submission" date="2021-01" db="UniProtKB">
        <authorList>
            <consortium name="EnsemblMetazoa"/>
        </authorList>
    </citation>
    <scope>IDENTIFICATION</scope>
</reference>
<evidence type="ECO:0000256" key="4">
    <source>
        <dbReference type="ARBA" id="ARBA00022989"/>
    </source>
</evidence>
<dbReference type="InterPro" id="IPR007593">
    <property type="entry name" value="CD225/Dispanin_fam"/>
</dbReference>
<keyword evidence="4" id="KW-1133">Transmembrane helix</keyword>
<dbReference type="InterPro" id="IPR051423">
    <property type="entry name" value="CD225/Dispanin"/>
</dbReference>
<feature type="compositionally biased region" description="Polar residues" evidence="6">
    <location>
        <begin position="14"/>
        <end position="58"/>
    </location>
</feature>
<dbReference type="PANTHER" id="PTHR14948:SF25">
    <property type="entry name" value="DUF4190 DOMAIN-CONTAINING PROTEIN"/>
    <property type="match status" value="1"/>
</dbReference>
<comment type="subcellular location">
    <subcellularLocation>
        <location evidence="1">Membrane</location>
    </subcellularLocation>
</comment>
<evidence type="ECO:0000256" key="3">
    <source>
        <dbReference type="ARBA" id="ARBA00022692"/>
    </source>
</evidence>